<name>A0A5A7UQG3_CUCMM</name>
<accession>A0A5A7UQG3</accession>
<evidence type="ECO:0000313" key="4">
    <source>
        <dbReference type="Proteomes" id="UP000321947"/>
    </source>
</evidence>
<proteinExistence type="predicted"/>
<dbReference type="Proteomes" id="UP000321947">
    <property type="component" value="Unassembled WGS sequence"/>
</dbReference>
<sequence length="124" mass="13882">MGGAHPAVRVGDEGKSLSKRLLSLLDLLNGKKKVNVPLIIMRDSISTSFSVIDTPWDERIMSLQFFSNLPNLSEERVIATLWNAFVIRACTQDLIRNSAILMKRSPKCPFSHGRAIDVDSRIMN</sequence>
<reference evidence="3 4" key="1">
    <citation type="submission" date="2019-08" db="EMBL/GenBank/DDBJ databases">
        <title>Draft genome sequences of two oriental melons (Cucumis melo L. var makuwa).</title>
        <authorList>
            <person name="Kwon S.-Y."/>
        </authorList>
    </citation>
    <scope>NUCLEOTIDE SEQUENCE [LARGE SCALE GENOMIC DNA]</scope>
    <source>
        <strain evidence="4">cv. Chang Bougi</strain>
        <strain evidence="3">cv. SW 3</strain>
        <tissue evidence="1">Leaf</tissue>
    </source>
</reference>
<evidence type="ECO:0000313" key="1">
    <source>
        <dbReference type="EMBL" id="KAA0057350.1"/>
    </source>
</evidence>
<evidence type="ECO:0000313" key="2">
    <source>
        <dbReference type="EMBL" id="TYK30039.1"/>
    </source>
</evidence>
<dbReference type="EMBL" id="SSTE01007195">
    <property type="protein sequence ID" value="KAA0057350.1"/>
    <property type="molecule type" value="Genomic_DNA"/>
</dbReference>
<comment type="caution">
    <text evidence="1">The sequence shown here is derived from an EMBL/GenBank/DDBJ whole genome shotgun (WGS) entry which is preliminary data.</text>
</comment>
<dbReference type="EMBL" id="SSTD01000775">
    <property type="protein sequence ID" value="TYK30039.1"/>
    <property type="molecule type" value="Genomic_DNA"/>
</dbReference>
<organism evidence="1 3">
    <name type="scientific">Cucumis melo var. makuwa</name>
    <name type="common">Oriental melon</name>
    <dbReference type="NCBI Taxonomy" id="1194695"/>
    <lineage>
        <taxon>Eukaryota</taxon>
        <taxon>Viridiplantae</taxon>
        <taxon>Streptophyta</taxon>
        <taxon>Embryophyta</taxon>
        <taxon>Tracheophyta</taxon>
        <taxon>Spermatophyta</taxon>
        <taxon>Magnoliopsida</taxon>
        <taxon>eudicotyledons</taxon>
        <taxon>Gunneridae</taxon>
        <taxon>Pentapetalae</taxon>
        <taxon>rosids</taxon>
        <taxon>fabids</taxon>
        <taxon>Cucurbitales</taxon>
        <taxon>Cucurbitaceae</taxon>
        <taxon>Benincaseae</taxon>
        <taxon>Cucumis</taxon>
    </lineage>
</organism>
<gene>
    <name evidence="2" type="ORF">E5676_scaffold216G00050</name>
    <name evidence="1" type="ORF">E6C27_scaffold280G002090</name>
</gene>
<dbReference type="AlphaFoldDB" id="A0A5A7UQG3"/>
<evidence type="ECO:0000313" key="3">
    <source>
        <dbReference type="Proteomes" id="UP000321393"/>
    </source>
</evidence>
<dbReference type="Proteomes" id="UP000321393">
    <property type="component" value="Unassembled WGS sequence"/>
</dbReference>
<protein>
    <submittedName>
        <fullName evidence="1">Uncharacterized protein</fullName>
    </submittedName>
</protein>